<evidence type="ECO:0000259" key="5">
    <source>
        <dbReference type="PROSITE" id="PS50111"/>
    </source>
</evidence>
<dbReference type="Proteomes" id="UP001253458">
    <property type="component" value="Unassembled WGS sequence"/>
</dbReference>
<dbReference type="RefSeq" id="WP_209816183.1">
    <property type="nucleotide sequence ID" value="NZ_JAVDTL010000001.1"/>
</dbReference>
<dbReference type="InterPro" id="IPR004089">
    <property type="entry name" value="MCPsignal_dom"/>
</dbReference>
<keyword evidence="10" id="KW-1185">Reference proteome</keyword>
<evidence type="ECO:0000313" key="10">
    <source>
        <dbReference type="Proteomes" id="UP001249076"/>
    </source>
</evidence>
<dbReference type="Proteomes" id="UP001249076">
    <property type="component" value="Unassembled WGS sequence"/>
</dbReference>
<dbReference type="SMART" id="SM00304">
    <property type="entry name" value="HAMP"/>
    <property type="match status" value="2"/>
</dbReference>
<name>A0AAJ2BTJ1_ACIDE</name>
<keyword evidence="2" id="KW-0488">Methylation</keyword>
<evidence type="ECO:0000256" key="4">
    <source>
        <dbReference type="PROSITE-ProRule" id="PRU00284"/>
    </source>
</evidence>
<evidence type="ECO:0000259" key="7">
    <source>
        <dbReference type="PROSITE" id="PS50885"/>
    </source>
</evidence>
<keyword evidence="4" id="KW-0807">Transducer</keyword>
<dbReference type="EMBL" id="JAVDTL010000001">
    <property type="protein sequence ID" value="MDR6765860.1"/>
    <property type="molecule type" value="Genomic_DNA"/>
</dbReference>
<evidence type="ECO:0000313" key="8">
    <source>
        <dbReference type="EMBL" id="MDR6765860.1"/>
    </source>
</evidence>
<feature type="domain" description="HAMP" evidence="7">
    <location>
        <begin position="212"/>
        <end position="264"/>
    </location>
</feature>
<dbReference type="InterPro" id="IPR051310">
    <property type="entry name" value="MCP_chemotaxis"/>
</dbReference>
<dbReference type="SUPFAM" id="SSF58104">
    <property type="entry name" value="Methyl-accepting chemotaxis protein (MCP) signaling domain"/>
    <property type="match status" value="1"/>
</dbReference>
<dbReference type="PROSITE" id="PS50111">
    <property type="entry name" value="CHEMOTAXIS_TRANSDUC_2"/>
    <property type="match status" value="1"/>
</dbReference>
<dbReference type="EMBL" id="JAVDTS010000001">
    <property type="protein sequence ID" value="MDR6836297.1"/>
    <property type="molecule type" value="Genomic_DNA"/>
</dbReference>
<dbReference type="GO" id="GO:0006935">
    <property type="term" value="P:chemotaxis"/>
    <property type="evidence" value="ECO:0007669"/>
    <property type="project" value="InterPro"/>
</dbReference>
<dbReference type="PANTHER" id="PTHR43531">
    <property type="entry name" value="PROTEIN ICFG"/>
    <property type="match status" value="1"/>
</dbReference>
<dbReference type="Gene3D" id="1.10.287.950">
    <property type="entry name" value="Methyl-accepting chemotaxis protein"/>
    <property type="match status" value="1"/>
</dbReference>
<sequence>MKFNDLKISTRLTLGFGLMALLIGLMGTMSVVLASRADKAFHSIIDDRFPKVLHLHVAKEDVTGVELALTQMLLDTSPENVQRHQATINAKRQQITQLFETLAQQITTPQGKAALAETLRARGEYAAQLSRYSELLTAGRMDDARAVLTGSMAAPRKAYFDALDRLIEFQESLAKTAQADAVAAVSTLNVSVLALTGLALVAGAAIGLGIVRSTTAPLRRAVDAARAVAAGDLSLPITYRGTNETAQLLQALQEMQQSLVHLVGQVRTNSDSVSYASAEIAQGNNDLSARTEQQASALQETAASMEQLNATVRQNAENSRQANQLAQAATSIAVQGGEVVADVVRTMKDINDSSNKISEIIGVIDSIAFQTNILALNAAVEAARAGDQGRGFAVVATEVRVLASRSAEASREIKGLIGTSVERVEAGSALVDRAGQTMSEVVASIRRVTDIMGEISAASTEQSQGVDQINEAVTQMDHATQQNAALVEEMAAAAASLNQQAGELVQTVATFKLPDGQEQDQAPVQEPHAVVQHRPVRRPLLGHAHLPMAAA</sequence>
<evidence type="ECO:0000256" key="1">
    <source>
        <dbReference type="ARBA" id="ARBA00004370"/>
    </source>
</evidence>
<dbReference type="PROSITE" id="PS50192">
    <property type="entry name" value="T_SNARE"/>
    <property type="match status" value="1"/>
</dbReference>
<gene>
    <name evidence="8" type="ORF">J2W88_001118</name>
    <name evidence="9" type="ORF">J2W93_001118</name>
</gene>
<comment type="similarity">
    <text evidence="3">Belongs to the methyl-accepting chemotaxis (MCP) protein family.</text>
</comment>
<dbReference type="CDD" id="cd11386">
    <property type="entry name" value="MCP_signal"/>
    <property type="match status" value="1"/>
</dbReference>
<dbReference type="Pfam" id="PF00015">
    <property type="entry name" value="MCPsignal"/>
    <property type="match status" value="1"/>
</dbReference>
<comment type="subcellular location">
    <subcellularLocation>
        <location evidence="1">Membrane</location>
    </subcellularLocation>
</comment>
<protein>
    <submittedName>
        <fullName evidence="8">Methyl-accepting chemotaxis protein</fullName>
    </submittedName>
</protein>
<dbReference type="InterPro" id="IPR003660">
    <property type="entry name" value="HAMP_dom"/>
</dbReference>
<dbReference type="PROSITE" id="PS50885">
    <property type="entry name" value="HAMP"/>
    <property type="match status" value="1"/>
</dbReference>
<accession>A0AAJ2BTJ1</accession>
<dbReference type="FunFam" id="1.10.287.950:FF:000001">
    <property type="entry name" value="Methyl-accepting chemotaxis sensory transducer"/>
    <property type="match status" value="1"/>
</dbReference>
<dbReference type="InterPro" id="IPR000727">
    <property type="entry name" value="T_SNARE_dom"/>
</dbReference>
<dbReference type="InterPro" id="IPR047347">
    <property type="entry name" value="YvaQ-like_sensor"/>
</dbReference>
<organism evidence="8 11">
    <name type="scientific">Acidovorax delafieldii</name>
    <name type="common">Pseudomonas delafieldii</name>
    <dbReference type="NCBI Taxonomy" id="47920"/>
    <lineage>
        <taxon>Bacteria</taxon>
        <taxon>Pseudomonadati</taxon>
        <taxon>Pseudomonadota</taxon>
        <taxon>Betaproteobacteria</taxon>
        <taxon>Burkholderiales</taxon>
        <taxon>Comamonadaceae</taxon>
        <taxon>Acidovorax</taxon>
    </lineage>
</organism>
<feature type="domain" description="T-SNARE coiled-coil homology" evidence="6">
    <location>
        <begin position="428"/>
        <end position="490"/>
    </location>
</feature>
<dbReference type="PANTHER" id="PTHR43531:SF14">
    <property type="entry name" value="METHYL-ACCEPTING CHEMOTAXIS PROTEIN I-RELATED"/>
    <property type="match status" value="1"/>
</dbReference>
<evidence type="ECO:0000313" key="11">
    <source>
        <dbReference type="Proteomes" id="UP001253458"/>
    </source>
</evidence>
<dbReference type="InterPro" id="IPR024478">
    <property type="entry name" value="HlyB_4HB_MCP"/>
</dbReference>
<dbReference type="CDD" id="cd19411">
    <property type="entry name" value="MCP2201-like_sensor"/>
    <property type="match status" value="1"/>
</dbReference>
<reference evidence="8 10" key="1">
    <citation type="submission" date="2023-07" db="EMBL/GenBank/DDBJ databases">
        <title>Sorghum-associated microbial communities from plants grown in Nebraska, USA.</title>
        <authorList>
            <person name="Schachtman D."/>
        </authorList>
    </citation>
    <scope>NUCLEOTIDE SEQUENCE</scope>
    <source>
        <strain evidence="9 10">BE105</strain>
        <strain evidence="8">BE69</strain>
    </source>
</reference>
<dbReference type="GO" id="GO:0005886">
    <property type="term" value="C:plasma membrane"/>
    <property type="evidence" value="ECO:0007669"/>
    <property type="project" value="TreeGrafter"/>
</dbReference>
<evidence type="ECO:0000256" key="2">
    <source>
        <dbReference type="ARBA" id="ARBA00022481"/>
    </source>
</evidence>
<dbReference type="Pfam" id="PF12729">
    <property type="entry name" value="4HB_MCP_1"/>
    <property type="match status" value="1"/>
</dbReference>
<evidence type="ECO:0000256" key="3">
    <source>
        <dbReference type="ARBA" id="ARBA00029447"/>
    </source>
</evidence>
<feature type="domain" description="Methyl-accepting transducer" evidence="5">
    <location>
        <begin position="269"/>
        <end position="498"/>
    </location>
</feature>
<dbReference type="InterPro" id="IPR004090">
    <property type="entry name" value="Chemotax_Me-accpt_rcpt"/>
</dbReference>
<evidence type="ECO:0000259" key="6">
    <source>
        <dbReference type="PROSITE" id="PS50192"/>
    </source>
</evidence>
<proteinExistence type="inferred from homology"/>
<dbReference type="PRINTS" id="PR00260">
    <property type="entry name" value="CHEMTRNSDUCR"/>
</dbReference>
<dbReference type="GO" id="GO:0007165">
    <property type="term" value="P:signal transduction"/>
    <property type="evidence" value="ECO:0007669"/>
    <property type="project" value="UniProtKB-KW"/>
</dbReference>
<dbReference type="GO" id="GO:0004888">
    <property type="term" value="F:transmembrane signaling receptor activity"/>
    <property type="evidence" value="ECO:0007669"/>
    <property type="project" value="InterPro"/>
</dbReference>
<evidence type="ECO:0000313" key="9">
    <source>
        <dbReference type="EMBL" id="MDR6836297.1"/>
    </source>
</evidence>
<dbReference type="Pfam" id="PF00672">
    <property type="entry name" value="HAMP"/>
    <property type="match status" value="1"/>
</dbReference>
<dbReference type="AlphaFoldDB" id="A0AAJ2BTJ1"/>
<dbReference type="SMART" id="SM00283">
    <property type="entry name" value="MA"/>
    <property type="match status" value="1"/>
</dbReference>
<comment type="caution">
    <text evidence="8">The sequence shown here is derived from an EMBL/GenBank/DDBJ whole genome shotgun (WGS) entry which is preliminary data.</text>
</comment>